<dbReference type="RefSeq" id="YP_003969715.1">
    <property type="nucleotide sequence ID" value="NC_014637.1"/>
</dbReference>
<gene>
    <name evidence="2" type="ORF">crov083</name>
</gene>
<evidence type="ECO:0000256" key="1">
    <source>
        <dbReference type="SAM" id="Phobius"/>
    </source>
</evidence>
<sequence length="242" mass="28054">MIMGNLFSNQFKGEFTTWEIITSLFVPISQLYFRIFNLNGSIDKPWLLMPFFLIFPFSIVPTIMMHFGYVVKGSGSPVHDNWMYLPVVFYVLYNIFLQYLKSDFDVLFRLGGLFVSIIIPYFIKEYYNCKSMGLTQFANIFSNSALVLGISYLCLPLIEILGYVPLMGLLFSLLGLLRAIPMIGEPLLWGIWYLPTYIIVNMFNYKDGMEKYCSRNHHYILGIVGIILAVGGYYLDDYLYFS</sequence>
<organismHost>
    <name type="scientific">Cafeteria roenbergensis</name>
    <name type="common">Marine flagellate</name>
    <dbReference type="NCBI Taxonomy" id="33653"/>
</organismHost>
<accession>E3T4K3</accession>
<feature type="transmembrane region" description="Helical" evidence="1">
    <location>
        <begin position="217"/>
        <end position="235"/>
    </location>
</feature>
<organism evidence="2 3">
    <name type="scientific">Cafeteria roenbergensis virus (strain BV-PW1)</name>
    <name type="common">CroV</name>
    <dbReference type="NCBI Taxonomy" id="693272"/>
    <lineage>
        <taxon>Viruses</taxon>
        <taxon>Varidnaviria</taxon>
        <taxon>Bamfordvirae</taxon>
        <taxon>Nucleocytoviricota</taxon>
        <taxon>Megaviricetes</taxon>
        <taxon>Imitervirales</taxon>
        <taxon>Mimiviridae</taxon>
        <taxon>Aliimimivirinae</taxon>
        <taxon>Rheavirus</taxon>
        <taxon>Rheavirus sinusmexicani</taxon>
    </lineage>
</organism>
<keyword evidence="3" id="KW-1185">Reference proteome</keyword>
<dbReference type="KEGG" id="vg:9887485"/>
<dbReference type="Proteomes" id="UP000029781">
    <property type="component" value="Segment"/>
</dbReference>
<reference evidence="2 3" key="1">
    <citation type="journal article" date="2010" name="Proc. Natl. Acad. Sci. U.S.A.">
        <title>Giant virus with a remarkable complement of genes infects marine zooplankton.</title>
        <authorList>
            <person name="Fischer M.G."/>
            <person name="Allen M.J."/>
            <person name="Wilson W.H."/>
            <person name="Suttle C.A."/>
        </authorList>
    </citation>
    <scope>NUCLEOTIDE SEQUENCE [LARGE SCALE GENOMIC DNA]</scope>
    <source>
        <strain evidence="2 3">BV-PW1</strain>
    </source>
</reference>
<evidence type="ECO:0000313" key="2">
    <source>
        <dbReference type="EMBL" id="ADO67116.1"/>
    </source>
</evidence>
<dbReference type="GeneID" id="9887485"/>
<keyword evidence="1" id="KW-0472">Membrane</keyword>
<evidence type="ECO:0000313" key="3">
    <source>
        <dbReference type="Proteomes" id="UP000029781"/>
    </source>
</evidence>
<keyword evidence="1" id="KW-0812">Transmembrane</keyword>
<feature type="transmembrane region" description="Helical" evidence="1">
    <location>
        <begin position="186"/>
        <end position="205"/>
    </location>
</feature>
<feature type="transmembrane region" description="Helical" evidence="1">
    <location>
        <begin position="81"/>
        <end position="99"/>
    </location>
</feature>
<feature type="transmembrane region" description="Helical" evidence="1">
    <location>
        <begin position="135"/>
        <end position="155"/>
    </location>
</feature>
<keyword evidence="1" id="KW-1133">Transmembrane helix</keyword>
<proteinExistence type="predicted"/>
<feature type="transmembrane region" description="Helical" evidence="1">
    <location>
        <begin position="106"/>
        <end position="123"/>
    </location>
</feature>
<feature type="transmembrane region" description="Helical" evidence="1">
    <location>
        <begin position="15"/>
        <end position="33"/>
    </location>
</feature>
<feature type="transmembrane region" description="Helical" evidence="1">
    <location>
        <begin position="160"/>
        <end position="180"/>
    </location>
</feature>
<dbReference type="EMBL" id="GU244497">
    <property type="protein sequence ID" value="ADO67116.1"/>
    <property type="molecule type" value="Genomic_DNA"/>
</dbReference>
<feature type="transmembrane region" description="Helical" evidence="1">
    <location>
        <begin position="45"/>
        <end position="69"/>
    </location>
</feature>
<protein>
    <submittedName>
        <fullName evidence="2">Uncharacterized protein</fullName>
    </submittedName>
</protein>
<name>E3T4K3_CROVB</name>